<gene>
    <name evidence="1 3" type="primary">fbxc-21</name>
    <name evidence="1" type="ORF">CELE_F58E1.11</name>
    <name evidence="3" type="ORF">F58E1.11</name>
</gene>
<dbReference type="Proteomes" id="UP000001940">
    <property type="component" value="Chromosome II"/>
</dbReference>
<dbReference type="PANTHER" id="PTHR31379">
    <property type="entry name" value="F-BOX C PROTEIN-RELATED-RELATED"/>
    <property type="match status" value="1"/>
</dbReference>
<dbReference type="STRING" id="6239.F58E1.11.1"/>
<dbReference type="HOGENOM" id="CLU_042576_2_0_1"/>
<dbReference type="WormBase" id="F58E1.11">
    <property type="protein sequence ID" value="CE36171"/>
    <property type="gene ID" value="WBGene00019042"/>
    <property type="gene designation" value="fbxc-21"/>
</dbReference>
<dbReference type="PaxDb" id="6239-F58E1.11"/>
<protein>
    <submittedName>
        <fullName evidence="1">F-box C protein</fullName>
    </submittedName>
</protein>
<dbReference type="RefSeq" id="NP_494044.2">
    <property type="nucleotide sequence ID" value="NM_061643.4"/>
</dbReference>
<dbReference type="PhylomeDB" id="Q9TZG1"/>
<dbReference type="PANTHER" id="PTHR31379:SF1">
    <property type="entry name" value="F-BOX C PROTEIN-RELATED"/>
    <property type="match status" value="1"/>
</dbReference>
<evidence type="ECO:0000313" key="3">
    <source>
        <dbReference type="WormBase" id="F58E1.11"/>
    </source>
</evidence>
<dbReference type="Pfam" id="PF12078">
    <property type="entry name" value="DUF3557"/>
    <property type="match status" value="1"/>
</dbReference>
<dbReference type="FunCoup" id="Q9TZG1">
    <property type="interactions" value="811"/>
</dbReference>
<dbReference type="EMBL" id="BX284602">
    <property type="protein sequence ID" value="CCD71275.1"/>
    <property type="molecule type" value="Genomic_DNA"/>
</dbReference>
<evidence type="ECO:0000313" key="2">
    <source>
        <dbReference type="Proteomes" id="UP000001940"/>
    </source>
</evidence>
<proteinExistence type="predicted"/>
<keyword evidence="2" id="KW-1185">Reference proteome</keyword>
<name>Q9TZG1_CAEEL</name>
<dbReference type="Bgee" id="WBGene00019042">
    <property type="expression patterns" value="Expressed in embryo and 2 other cell types or tissues"/>
</dbReference>
<dbReference type="AGR" id="WB:WBGene00019042"/>
<dbReference type="OMA" id="PHPIVES"/>
<sequence>MENSKWLEPVLRYLRAGTRFQLSERCPSIRPLEKNTVLHIKLLQLCQDAVNIDDSLLYEISVVEDHVHPIGLDLDEHCSIDMDIQVEQKQNEILIDNRSEELARANIDYEQNLITREKRRIANLPNEEERVKPRAALDRRTMIHQMKSLRLISSITNIPPLTVGLNPIEHHMSFSIHRTKSGNDGYLVKITTIHEERLTYDKKLHDAQFYILEKLFGGRSCINVLTLSIDSIGILRIPSNLNLKFQGLDCYEYEPDNILKALRPFLTPSVLPLKTLQICSVPEMPHPIVESAEELTLITKDRLITLTNLKVTVLSYDMKSVEEPAELIKKWLRDGKQIGTVFTLSSFKEIKSKILLDDVKRRFKEKIVRVEESNGDLTSVTLSMNDSAELVIQRDLVQNTWKVILKVQSSREEEI</sequence>
<organism evidence="1 2">
    <name type="scientific">Caenorhabditis elegans</name>
    <dbReference type="NCBI Taxonomy" id="6239"/>
    <lineage>
        <taxon>Eukaryota</taxon>
        <taxon>Metazoa</taxon>
        <taxon>Ecdysozoa</taxon>
        <taxon>Nematoda</taxon>
        <taxon>Chromadorea</taxon>
        <taxon>Rhabditida</taxon>
        <taxon>Rhabditina</taxon>
        <taxon>Rhabditomorpha</taxon>
        <taxon>Rhabditoidea</taxon>
        <taxon>Rhabditidae</taxon>
        <taxon>Peloderinae</taxon>
        <taxon>Caenorhabditis</taxon>
    </lineage>
</organism>
<dbReference type="InterPro" id="IPR021942">
    <property type="entry name" value="DUF3557"/>
</dbReference>
<dbReference type="UCSC" id="F58E1.11">
    <property type="organism name" value="c. elegans"/>
</dbReference>
<dbReference type="CTD" id="186515"/>
<accession>Q9TZG1</accession>
<dbReference type="AlphaFoldDB" id="Q9TZG1"/>
<dbReference type="KEGG" id="cel:CELE_F58E1.11"/>
<reference evidence="1 2" key="1">
    <citation type="journal article" date="1998" name="Science">
        <title>Genome sequence of the nematode C. elegans: a platform for investigating biology.</title>
        <authorList>
            <consortium name="The C. elegans sequencing consortium"/>
            <person name="Sulson J.E."/>
            <person name="Waterston R."/>
        </authorList>
    </citation>
    <scope>NUCLEOTIDE SEQUENCE [LARGE SCALE GENOMIC DNA]</scope>
    <source>
        <strain evidence="1 2">Bristol N2</strain>
    </source>
</reference>
<dbReference type="OrthoDB" id="5910309at2759"/>
<dbReference type="PIR" id="T33537">
    <property type="entry name" value="T33537"/>
</dbReference>
<dbReference type="GeneID" id="186515"/>
<evidence type="ECO:0000313" key="1">
    <source>
        <dbReference type="EMBL" id="CCD71275.1"/>
    </source>
</evidence>
<dbReference type="InParanoid" id="Q9TZG1"/>